<dbReference type="SUPFAM" id="SSF48403">
    <property type="entry name" value="Ankyrin repeat"/>
    <property type="match status" value="1"/>
</dbReference>
<feature type="compositionally biased region" description="Polar residues" evidence="4">
    <location>
        <begin position="260"/>
        <end position="269"/>
    </location>
</feature>
<evidence type="ECO:0000256" key="3">
    <source>
        <dbReference type="PROSITE-ProRule" id="PRU00023"/>
    </source>
</evidence>
<comment type="caution">
    <text evidence="5">The sequence shown here is derived from an EMBL/GenBank/DDBJ whole genome shotgun (WGS) entry which is preliminary data.</text>
</comment>
<dbReference type="Pfam" id="PF12796">
    <property type="entry name" value="Ank_2"/>
    <property type="match status" value="1"/>
</dbReference>
<dbReference type="SMART" id="SM00248">
    <property type="entry name" value="ANK"/>
    <property type="match status" value="6"/>
</dbReference>
<dbReference type="InterPro" id="IPR051070">
    <property type="entry name" value="NF-kappa-B_inhibitor"/>
</dbReference>
<dbReference type="InterPro" id="IPR002110">
    <property type="entry name" value="Ankyrin_rpt"/>
</dbReference>
<dbReference type="PANTHER" id="PTHR46680">
    <property type="entry name" value="NF-KAPPA-B INHIBITOR ALPHA"/>
    <property type="match status" value="1"/>
</dbReference>
<dbReference type="GO" id="GO:0051059">
    <property type="term" value="F:NF-kappaB binding"/>
    <property type="evidence" value="ECO:0007669"/>
    <property type="project" value="TreeGrafter"/>
</dbReference>
<accession>A0A7I8VBH5</accession>
<evidence type="ECO:0000256" key="1">
    <source>
        <dbReference type="ARBA" id="ARBA00022737"/>
    </source>
</evidence>
<dbReference type="PROSITE" id="PS50088">
    <property type="entry name" value="ANK_REPEAT"/>
    <property type="match status" value="2"/>
</dbReference>
<dbReference type="Gene3D" id="1.25.40.20">
    <property type="entry name" value="Ankyrin repeat-containing domain"/>
    <property type="match status" value="1"/>
</dbReference>
<dbReference type="EMBL" id="CAJFCJ010000004">
    <property type="protein sequence ID" value="CAD5113627.1"/>
    <property type="molecule type" value="Genomic_DNA"/>
</dbReference>
<dbReference type="PROSITE" id="PS50297">
    <property type="entry name" value="ANK_REP_REGION"/>
    <property type="match status" value="1"/>
</dbReference>
<sequence length="269" mass="30352">MTRGLLSENLENLDNLNFKEGSINRIERNCTNLSQDEDGDSPLHLSIYFHNDKTCCRLIPSISKQSLNLQNNLGQTGLHIATVLNKVNVVKELISNGIEQVLVDCNGKTAFHIACSMNNIDLVKSLSGKHFNKSLLQIRDFQGDTILHSALRSKIRKEILLYLITELGADVNMIDSRSGRNIFHILAEEGDVMLFRLLHSLSKCANFSLLTFSGHSIYQLAIGWEKEEIADYLIKIGADDEPYQSTDDEYESESDDNLDNFINMSTRKN</sequence>
<dbReference type="GO" id="GO:0071356">
    <property type="term" value="P:cellular response to tumor necrosis factor"/>
    <property type="evidence" value="ECO:0007669"/>
    <property type="project" value="TreeGrafter"/>
</dbReference>
<dbReference type="AlphaFoldDB" id="A0A7I8VBH5"/>
<feature type="repeat" description="ANK" evidence="3">
    <location>
        <begin position="142"/>
        <end position="176"/>
    </location>
</feature>
<dbReference type="Proteomes" id="UP000549394">
    <property type="component" value="Unassembled WGS sequence"/>
</dbReference>
<dbReference type="PANTHER" id="PTHR46680:SF3">
    <property type="entry name" value="NF-KAPPA-B INHIBITOR CACTUS"/>
    <property type="match status" value="1"/>
</dbReference>
<keyword evidence="6" id="KW-1185">Reference proteome</keyword>
<evidence type="ECO:0000256" key="4">
    <source>
        <dbReference type="SAM" id="MobiDB-lite"/>
    </source>
</evidence>
<organism evidence="5 6">
    <name type="scientific">Dimorphilus gyrociliatus</name>
    <dbReference type="NCBI Taxonomy" id="2664684"/>
    <lineage>
        <taxon>Eukaryota</taxon>
        <taxon>Metazoa</taxon>
        <taxon>Spiralia</taxon>
        <taxon>Lophotrochozoa</taxon>
        <taxon>Annelida</taxon>
        <taxon>Polychaeta</taxon>
        <taxon>Polychaeta incertae sedis</taxon>
        <taxon>Dinophilidae</taxon>
        <taxon>Dimorphilus</taxon>
    </lineage>
</organism>
<dbReference type="OrthoDB" id="20727at2759"/>
<feature type="repeat" description="ANK" evidence="3">
    <location>
        <begin position="73"/>
        <end position="105"/>
    </location>
</feature>
<gene>
    <name evidence="5" type="ORF">DGYR_LOCUS2584</name>
</gene>
<feature type="compositionally biased region" description="Acidic residues" evidence="4">
    <location>
        <begin position="242"/>
        <end position="258"/>
    </location>
</feature>
<evidence type="ECO:0000313" key="5">
    <source>
        <dbReference type="EMBL" id="CAD5113627.1"/>
    </source>
</evidence>
<dbReference type="InterPro" id="IPR036770">
    <property type="entry name" value="Ankyrin_rpt-contain_sf"/>
</dbReference>
<proteinExistence type="predicted"/>
<keyword evidence="1" id="KW-0677">Repeat</keyword>
<feature type="region of interest" description="Disordered" evidence="4">
    <location>
        <begin position="242"/>
        <end position="269"/>
    </location>
</feature>
<keyword evidence="2 3" id="KW-0040">ANK repeat</keyword>
<name>A0A7I8VBH5_9ANNE</name>
<protein>
    <submittedName>
        <fullName evidence="5">Uncharacterized protein</fullName>
    </submittedName>
</protein>
<evidence type="ECO:0000313" key="6">
    <source>
        <dbReference type="Proteomes" id="UP000549394"/>
    </source>
</evidence>
<dbReference type="GO" id="GO:0005829">
    <property type="term" value="C:cytosol"/>
    <property type="evidence" value="ECO:0007669"/>
    <property type="project" value="TreeGrafter"/>
</dbReference>
<reference evidence="5 6" key="1">
    <citation type="submission" date="2020-08" db="EMBL/GenBank/DDBJ databases">
        <authorList>
            <person name="Hejnol A."/>
        </authorList>
    </citation>
    <scope>NUCLEOTIDE SEQUENCE [LARGE SCALE GENOMIC DNA]</scope>
</reference>
<evidence type="ECO:0000256" key="2">
    <source>
        <dbReference type="ARBA" id="ARBA00023043"/>
    </source>
</evidence>